<dbReference type="EMBL" id="CP000449">
    <property type="protein sequence ID" value="ABI64713.1"/>
    <property type="molecule type" value="Genomic_DNA"/>
</dbReference>
<dbReference type="STRING" id="394221.Mmar10_0420"/>
<dbReference type="eggNOG" id="COG5461">
    <property type="taxonomic scope" value="Bacteria"/>
</dbReference>
<keyword evidence="3" id="KW-0449">Lipoprotein</keyword>
<feature type="signal peptide" evidence="2">
    <location>
        <begin position="1"/>
        <end position="24"/>
    </location>
</feature>
<feature type="region of interest" description="Disordered" evidence="1">
    <location>
        <begin position="185"/>
        <end position="227"/>
    </location>
</feature>
<keyword evidence="4" id="KW-1185">Reference proteome</keyword>
<keyword evidence="2" id="KW-0732">Signal</keyword>
<evidence type="ECO:0000256" key="2">
    <source>
        <dbReference type="SAM" id="SignalP"/>
    </source>
</evidence>
<protein>
    <submittedName>
        <fullName evidence="3">Pilus (Caulobacter type) biogenesis lipoprotein CpaD</fullName>
    </submittedName>
</protein>
<evidence type="ECO:0000313" key="3">
    <source>
        <dbReference type="EMBL" id="ABI64713.1"/>
    </source>
</evidence>
<feature type="compositionally biased region" description="Basic and acidic residues" evidence="1">
    <location>
        <begin position="185"/>
        <end position="194"/>
    </location>
</feature>
<evidence type="ECO:0000313" key="4">
    <source>
        <dbReference type="Proteomes" id="UP000001964"/>
    </source>
</evidence>
<evidence type="ECO:0000256" key="1">
    <source>
        <dbReference type="SAM" id="MobiDB-lite"/>
    </source>
</evidence>
<accession>Q0ASM4</accession>
<feature type="chain" id="PRO_5004168474" evidence="2">
    <location>
        <begin position="25"/>
        <end position="227"/>
    </location>
</feature>
<reference evidence="3 4" key="1">
    <citation type="submission" date="2006-08" db="EMBL/GenBank/DDBJ databases">
        <title>Complete sequence of Maricaulis maris MCS10.</title>
        <authorList>
            <consortium name="US DOE Joint Genome Institute"/>
            <person name="Copeland A."/>
            <person name="Lucas S."/>
            <person name="Lapidus A."/>
            <person name="Barry K."/>
            <person name="Detter J.C."/>
            <person name="Glavina del Rio T."/>
            <person name="Hammon N."/>
            <person name="Israni S."/>
            <person name="Dalin E."/>
            <person name="Tice H."/>
            <person name="Pitluck S."/>
            <person name="Saunders E."/>
            <person name="Brettin T."/>
            <person name="Bruce D."/>
            <person name="Han C."/>
            <person name="Tapia R."/>
            <person name="Gilna P."/>
            <person name="Schmutz J."/>
            <person name="Larimer F."/>
            <person name="Land M."/>
            <person name="Hauser L."/>
            <person name="Kyrpides N."/>
            <person name="Mikhailova N."/>
            <person name="Viollier P."/>
            <person name="Stephens C."/>
            <person name="Richardson P."/>
        </authorList>
    </citation>
    <scope>NUCLEOTIDE SEQUENCE [LARGE SCALE GENOMIC DNA]</scope>
    <source>
        <strain evidence="3 4">MCS10</strain>
    </source>
</reference>
<gene>
    <name evidence="3" type="ordered locus">Mmar10_0420</name>
</gene>
<name>Q0ASM4_MARMM</name>
<dbReference type="Pfam" id="PF09476">
    <property type="entry name" value="Pilus_CpaD"/>
    <property type="match status" value="1"/>
</dbReference>
<dbReference type="OrthoDB" id="9802674at2"/>
<dbReference type="KEGG" id="mmr:Mmar10_0420"/>
<sequence length="227" mass="23802" precursor="true">MVAYKKTIGALIGLAGLVTLGACASTAPSGLGTPQASAVAETYRAGFAVNPQDNGLTWAQQGMLAAVAAEYKARGHGPLVISYPQGAGNEDAAIGAIAEARSFFYEQGIDWRVIAGGAYDARGRQNGELIFSFTRYEAVAPAECDGSWDQMALEFDNQHHTNFGCALAVNLAAMVADPRDLVAPRDMEAGDTGRRQTVIEGYREGQSTASERSDYESGAVSRVGSGN</sequence>
<dbReference type="InterPro" id="IPR019027">
    <property type="entry name" value="Pilus_biogenesis_CpaD-related"/>
</dbReference>
<proteinExistence type="predicted"/>
<dbReference type="InterPro" id="IPR013361">
    <property type="entry name" value="Pilus_CpaD"/>
</dbReference>
<dbReference type="RefSeq" id="WP_011642360.1">
    <property type="nucleotide sequence ID" value="NC_008347.1"/>
</dbReference>
<dbReference type="HOGENOM" id="CLU_098988_1_0_5"/>
<dbReference type="AlphaFoldDB" id="Q0ASM4"/>
<dbReference type="Proteomes" id="UP000001964">
    <property type="component" value="Chromosome"/>
</dbReference>
<dbReference type="NCBIfam" id="TIGR02522">
    <property type="entry name" value="pilus_cpaD"/>
    <property type="match status" value="1"/>
</dbReference>
<organism evidence="3 4">
    <name type="scientific">Maricaulis maris (strain MCS10)</name>
    <name type="common">Caulobacter maris</name>
    <dbReference type="NCBI Taxonomy" id="394221"/>
    <lineage>
        <taxon>Bacteria</taxon>
        <taxon>Pseudomonadati</taxon>
        <taxon>Pseudomonadota</taxon>
        <taxon>Alphaproteobacteria</taxon>
        <taxon>Maricaulales</taxon>
        <taxon>Maricaulaceae</taxon>
        <taxon>Maricaulis</taxon>
    </lineage>
</organism>
<dbReference type="PROSITE" id="PS51257">
    <property type="entry name" value="PROKAR_LIPOPROTEIN"/>
    <property type="match status" value="1"/>
</dbReference>